<accession>A0A7Y8Y2A7</accession>
<protein>
    <recommendedName>
        <fullName evidence="4">Transmembrane protein</fullName>
    </recommendedName>
</protein>
<feature type="transmembrane region" description="Helical" evidence="1">
    <location>
        <begin position="7"/>
        <end position="27"/>
    </location>
</feature>
<feature type="transmembrane region" description="Helical" evidence="1">
    <location>
        <begin position="153"/>
        <end position="170"/>
    </location>
</feature>
<evidence type="ECO:0008006" key="4">
    <source>
        <dbReference type="Google" id="ProtNLM"/>
    </source>
</evidence>
<keyword evidence="3" id="KW-1185">Reference proteome</keyword>
<evidence type="ECO:0000313" key="3">
    <source>
        <dbReference type="Proteomes" id="UP000535020"/>
    </source>
</evidence>
<reference evidence="2 3" key="1">
    <citation type="submission" date="2020-07" db="EMBL/GenBank/DDBJ databases">
        <authorList>
            <person name="Sun Q."/>
        </authorList>
    </citation>
    <scope>NUCLEOTIDE SEQUENCE [LARGE SCALE GENOMIC DNA]</scope>
    <source>
        <strain evidence="2 3">MAH-1</strain>
    </source>
</reference>
<dbReference type="Proteomes" id="UP000535020">
    <property type="component" value="Unassembled WGS sequence"/>
</dbReference>
<feature type="transmembrane region" description="Helical" evidence="1">
    <location>
        <begin position="182"/>
        <end position="200"/>
    </location>
</feature>
<comment type="caution">
    <text evidence="2">The sequence shown here is derived from an EMBL/GenBank/DDBJ whole genome shotgun (WGS) entry which is preliminary data.</text>
</comment>
<proteinExistence type="predicted"/>
<dbReference type="EMBL" id="JACBJI010000002">
    <property type="protein sequence ID" value="NYA70588.1"/>
    <property type="molecule type" value="Genomic_DNA"/>
</dbReference>
<organism evidence="2 3">
    <name type="scientific">Flavobacterium agri</name>
    <dbReference type="NCBI Taxonomy" id="2743471"/>
    <lineage>
        <taxon>Bacteria</taxon>
        <taxon>Pseudomonadati</taxon>
        <taxon>Bacteroidota</taxon>
        <taxon>Flavobacteriia</taxon>
        <taxon>Flavobacteriales</taxon>
        <taxon>Flavobacteriaceae</taxon>
        <taxon>Flavobacterium</taxon>
    </lineage>
</organism>
<dbReference type="RefSeq" id="WP_176005413.1">
    <property type="nucleotide sequence ID" value="NZ_JABWMI010000008.1"/>
</dbReference>
<keyword evidence="1" id="KW-0472">Membrane</keyword>
<gene>
    <name evidence="2" type="ORF">HZF10_06630</name>
</gene>
<feature type="transmembrane region" description="Helical" evidence="1">
    <location>
        <begin position="39"/>
        <end position="60"/>
    </location>
</feature>
<keyword evidence="1" id="KW-0812">Transmembrane</keyword>
<feature type="transmembrane region" description="Helical" evidence="1">
    <location>
        <begin position="81"/>
        <end position="98"/>
    </location>
</feature>
<evidence type="ECO:0000256" key="1">
    <source>
        <dbReference type="SAM" id="Phobius"/>
    </source>
</evidence>
<dbReference type="AlphaFoldDB" id="A0A7Y8Y2A7"/>
<evidence type="ECO:0000313" key="2">
    <source>
        <dbReference type="EMBL" id="NYA70588.1"/>
    </source>
</evidence>
<feature type="transmembrane region" description="Helical" evidence="1">
    <location>
        <begin position="104"/>
        <end position="123"/>
    </location>
</feature>
<name>A0A7Y8Y2A7_9FLAO</name>
<sequence length="201" mass="22393">MKKVLPAFSYLFHPIFVSVYATLLYFLLDLNAYNTSQKYLILLQISIITVFIPICIFFLLRSLGKIDSIMLSELSQRKIPLFIQCLLLYILITKSITIDAIPELFFFFAGAAISSLLAFALSFLKIKASLHMLGISALTAFVVGLSFHNQVNALLIVVGLVALNGFVATSRLEMKAHTGSELAIGFCCGLIPQIVLWYCWL</sequence>
<keyword evidence="1" id="KW-1133">Transmembrane helix</keyword>